<keyword evidence="3" id="KW-0804">Transcription</keyword>
<keyword evidence="1" id="KW-0805">Transcription regulation</keyword>
<dbReference type="GO" id="GO:0043565">
    <property type="term" value="F:sequence-specific DNA binding"/>
    <property type="evidence" value="ECO:0007669"/>
    <property type="project" value="InterPro"/>
</dbReference>
<protein>
    <submittedName>
        <fullName evidence="5">AraC-type DNA-binding protein</fullName>
    </submittedName>
</protein>
<dbReference type="SUPFAM" id="SSF51215">
    <property type="entry name" value="Regulatory protein AraC"/>
    <property type="match status" value="1"/>
</dbReference>
<dbReference type="InterPro" id="IPR037923">
    <property type="entry name" value="HTH-like"/>
</dbReference>
<dbReference type="Gene3D" id="2.60.120.10">
    <property type="entry name" value="Jelly Rolls"/>
    <property type="match status" value="1"/>
</dbReference>
<keyword evidence="6" id="KW-1185">Reference proteome</keyword>
<dbReference type="InterPro" id="IPR014710">
    <property type="entry name" value="RmlC-like_jellyroll"/>
</dbReference>
<dbReference type="SMART" id="SM00342">
    <property type="entry name" value="HTH_ARAC"/>
    <property type="match status" value="1"/>
</dbReference>
<dbReference type="InterPro" id="IPR013096">
    <property type="entry name" value="Cupin_2"/>
</dbReference>
<evidence type="ECO:0000256" key="3">
    <source>
        <dbReference type="ARBA" id="ARBA00023163"/>
    </source>
</evidence>
<dbReference type="EMBL" id="FQXM01000007">
    <property type="protein sequence ID" value="SHH60424.1"/>
    <property type="molecule type" value="Genomic_DNA"/>
</dbReference>
<dbReference type="CDD" id="cd02208">
    <property type="entry name" value="cupin_RmlC-like"/>
    <property type="match status" value="1"/>
</dbReference>
<dbReference type="PANTHER" id="PTHR43280:SF28">
    <property type="entry name" value="HTH-TYPE TRANSCRIPTIONAL ACTIVATOR RHAS"/>
    <property type="match status" value="1"/>
</dbReference>
<feature type="domain" description="HTH araC/xylS-type" evidence="4">
    <location>
        <begin position="195"/>
        <end position="293"/>
    </location>
</feature>
<dbReference type="InterPro" id="IPR009057">
    <property type="entry name" value="Homeodomain-like_sf"/>
</dbReference>
<reference evidence="5 6" key="1">
    <citation type="submission" date="2016-11" db="EMBL/GenBank/DDBJ databases">
        <authorList>
            <person name="Jaros S."/>
            <person name="Januszkiewicz K."/>
            <person name="Wedrychowicz H."/>
        </authorList>
    </citation>
    <scope>NUCLEOTIDE SEQUENCE [LARGE SCALE GENOMIC DNA]</scope>
    <source>
        <strain evidence="5 6">DSM 8605</strain>
    </source>
</reference>
<dbReference type="STRING" id="1121316.SAMN02745207_01695"/>
<evidence type="ECO:0000259" key="4">
    <source>
        <dbReference type="PROSITE" id="PS01124"/>
    </source>
</evidence>
<gene>
    <name evidence="5" type="ORF">SAMN02745207_01695</name>
</gene>
<dbReference type="PANTHER" id="PTHR43280">
    <property type="entry name" value="ARAC-FAMILY TRANSCRIPTIONAL REGULATOR"/>
    <property type="match status" value="1"/>
</dbReference>
<organism evidence="5 6">
    <name type="scientific">Clostridium grantii DSM 8605</name>
    <dbReference type="NCBI Taxonomy" id="1121316"/>
    <lineage>
        <taxon>Bacteria</taxon>
        <taxon>Bacillati</taxon>
        <taxon>Bacillota</taxon>
        <taxon>Clostridia</taxon>
        <taxon>Eubacteriales</taxon>
        <taxon>Clostridiaceae</taxon>
        <taxon>Clostridium</taxon>
    </lineage>
</organism>
<dbReference type="GO" id="GO:0003700">
    <property type="term" value="F:DNA-binding transcription factor activity"/>
    <property type="evidence" value="ECO:0007669"/>
    <property type="project" value="InterPro"/>
</dbReference>
<proteinExistence type="predicted"/>
<name>A0A1M5UBP3_9CLOT</name>
<evidence type="ECO:0000313" key="6">
    <source>
        <dbReference type="Proteomes" id="UP000184447"/>
    </source>
</evidence>
<dbReference type="Gene3D" id="1.10.10.60">
    <property type="entry name" value="Homeodomain-like"/>
    <property type="match status" value="2"/>
</dbReference>
<dbReference type="AlphaFoldDB" id="A0A1M5UBP3"/>
<dbReference type="InterPro" id="IPR018060">
    <property type="entry name" value="HTH_AraC"/>
</dbReference>
<evidence type="ECO:0000256" key="1">
    <source>
        <dbReference type="ARBA" id="ARBA00023015"/>
    </source>
</evidence>
<dbReference type="SUPFAM" id="SSF46689">
    <property type="entry name" value="Homeodomain-like"/>
    <property type="match status" value="2"/>
</dbReference>
<sequence>MKDEIINLEENKAHGSPMLPFFIYLDMNLNKEEEIYCHWHKEVEFIYVEKGSINFNIDMNEVIISQGECILINKGILHFGKSLSAEQSIHHAIVFDLDFLSSGIYDYCQSKYLDPLINGKRLFPMVIDNSKQWGNEVTQEINFSIKYYRQKKAGWEIGLKASLLKVISILSENDAFDNKDIFKETTKGHKLEVIKNIINYIHENYENKIYVESLAKIANMNTQYFCKFFKAHTGKTPIDYVNQYRIEKAIKFFENEDKKIIDICYDVGFENFSYFIKKFKEYKKYTPAKFRKMIK</sequence>
<evidence type="ECO:0000256" key="2">
    <source>
        <dbReference type="ARBA" id="ARBA00023125"/>
    </source>
</evidence>
<dbReference type="Pfam" id="PF07883">
    <property type="entry name" value="Cupin_2"/>
    <property type="match status" value="1"/>
</dbReference>
<dbReference type="Pfam" id="PF12833">
    <property type="entry name" value="HTH_18"/>
    <property type="match status" value="1"/>
</dbReference>
<keyword evidence="2 5" id="KW-0238">DNA-binding</keyword>
<dbReference type="OrthoDB" id="9791615at2"/>
<dbReference type="RefSeq" id="WP_073337997.1">
    <property type="nucleotide sequence ID" value="NZ_FQXM01000007.1"/>
</dbReference>
<evidence type="ECO:0000313" key="5">
    <source>
        <dbReference type="EMBL" id="SHH60424.1"/>
    </source>
</evidence>
<dbReference type="PROSITE" id="PS01124">
    <property type="entry name" value="HTH_ARAC_FAMILY_2"/>
    <property type="match status" value="1"/>
</dbReference>
<dbReference type="Proteomes" id="UP000184447">
    <property type="component" value="Unassembled WGS sequence"/>
</dbReference>
<accession>A0A1M5UBP3</accession>